<accession>A0A8H6G4Y4</accession>
<organism evidence="1 2">
    <name type="scientific">Letharia columbiana</name>
    <dbReference type="NCBI Taxonomy" id="112416"/>
    <lineage>
        <taxon>Eukaryota</taxon>
        <taxon>Fungi</taxon>
        <taxon>Dikarya</taxon>
        <taxon>Ascomycota</taxon>
        <taxon>Pezizomycotina</taxon>
        <taxon>Lecanoromycetes</taxon>
        <taxon>OSLEUM clade</taxon>
        <taxon>Lecanoromycetidae</taxon>
        <taxon>Lecanorales</taxon>
        <taxon>Lecanorineae</taxon>
        <taxon>Parmeliaceae</taxon>
        <taxon>Letharia</taxon>
    </lineage>
</organism>
<name>A0A8H6G4Y4_9LECA</name>
<protein>
    <submittedName>
        <fullName evidence="1">Uncharacterized protein</fullName>
    </submittedName>
</protein>
<sequence>MVKIYFMAQTHDCPPSGPIALGNIIALPSLPEEALSSVPALPIRLIQESYQTDWTAEVGRRRQGQIGLWTKFLQVLGVGIDFGVDYDIGKTDICDFRSSGYAIIHA</sequence>
<evidence type="ECO:0000313" key="2">
    <source>
        <dbReference type="Proteomes" id="UP000578531"/>
    </source>
</evidence>
<dbReference type="EMBL" id="JACCJC010000003">
    <property type="protein sequence ID" value="KAF6240480.1"/>
    <property type="molecule type" value="Genomic_DNA"/>
</dbReference>
<dbReference type="GeneID" id="59282824"/>
<evidence type="ECO:0000313" key="1">
    <source>
        <dbReference type="EMBL" id="KAF6240480.1"/>
    </source>
</evidence>
<dbReference type="AlphaFoldDB" id="A0A8H6G4Y4"/>
<reference evidence="1 2" key="1">
    <citation type="journal article" date="2020" name="Genomics">
        <title>Complete, high-quality genomes from long-read metagenomic sequencing of two wolf lichen thalli reveals enigmatic genome architecture.</title>
        <authorList>
            <person name="McKenzie S.K."/>
            <person name="Walston R.F."/>
            <person name="Allen J.L."/>
        </authorList>
    </citation>
    <scope>NUCLEOTIDE SEQUENCE [LARGE SCALE GENOMIC DNA]</scope>
    <source>
        <strain evidence="1">WasteWater2</strain>
    </source>
</reference>
<dbReference type="RefSeq" id="XP_037169739.1">
    <property type="nucleotide sequence ID" value="XM_037303092.1"/>
</dbReference>
<gene>
    <name evidence="1" type="ORF">HO173_001148</name>
</gene>
<dbReference type="OrthoDB" id="4500473at2759"/>
<comment type="caution">
    <text evidence="1">The sequence shown here is derived from an EMBL/GenBank/DDBJ whole genome shotgun (WGS) entry which is preliminary data.</text>
</comment>
<dbReference type="Proteomes" id="UP000578531">
    <property type="component" value="Unassembled WGS sequence"/>
</dbReference>
<proteinExistence type="predicted"/>
<keyword evidence="2" id="KW-1185">Reference proteome</keyword>